<accession>A0A9W8IAP8</accession>
<dbReference type="GO" id="GO:0005634">
    <property type="term" value="C:nucleus"/>
    <property type="evidence" value="ECO:0007669"/>
    <property type="project" value="UniProtKB-SubCell"/>
</dbReference>
<keyword evidence="4" id="KW-0863">Zinc-finger</keyword>
<reference evidence="9" key="1">
    <citation type="submission" date="2022-07" db="EMBL/GenBank/DDBJ databases">
        <title>Phylogenomic reconstructions and comparative analyses of Kickxellomycotina fungi.</title>
        <authorList>
            <person name="Reynolds N.K."/>
            <person name="Stajich J.E."/>
            <person name="Barry K."/>
            <person name="Grigoriev I.V."/>
            <person name="Crous P."/>
            <person name="Smith M.E."/>
        </authorList>
    </citation>
    <scope>NUCLEOTIDE SEQUENCE</scope>
    <source>
        <strain evidence="9">NRRL 1566</strain>
    </source>
</reference>
<dbReference type="Gene3D" id="1.10.472.10">
    <property type="entry name" value="Cyclin-like"/>
    <property type="match status" value="1"/>
</dbReference>
<name>A0A9W8IAP8_9FUNG</name>
<comment type="similarity">
    <text evidence="2">Belongs to the TFIIB family.</text>
</comment>
<comment type="caution">
    <text evidence="9">The sequence shown here is derived from an EMBL/GenBank/DDBJ whole genome shotgun (WGS) entry which is preliminary data.</text>
</comment>
<evidence type="ECO:0000256" key="8">
    <source>
        <dbReference type="ARBA" id="ARBA00023242"/>
    </source>
</evidence>
<keyword evidence="5" id="KW-0862">Zinc</keyword>
<evidence type="ECO:0000256" key="1">
    <source>
        <dbReference type="ARBA" id="ARBA00004123"/>
    </source>
</evidence>
<evidence type="ECO:0000313" key="10">
    <source>
        <dbReference type="Proteomes" id="UP001139887"/>
    </source>
</evidence>
<dbReference type="PANTHER" id="PTHR11618">
    <property type="entry name" value="TRANSCRIPTION INITIATION FACTOR IIB-RELATED"/>
    <property type="match status" value="1"/>
</dbReference>
<dbReference type="SUPFAM" id="SSF47954">
    <property type="entry name" value="Cyclin-like"/>
    <property type="match status" value="1"/>
</dbReference>
<keyword evidence="6" id="KW-0805">Transcription regulation</keyword>
<sequence length="505" mass="56796">MLHSVGDTYCGSCGTILDEPELQANYHYEPNFQMHGNYFSHSAESPSSRFNNQWSRERLREAHSLISSYTSRLELQDITERAQRIFDDYIHKRMEEKCVWAFGSILEVRAGACVFVAAQAAGRQLFLVQISRLIGCNVFVIGREVKQIIRMLDTLKGLLAEVDKIDPTLQAETTVNRVFGYVNKTKQDSKFSDDVLQLTMGVGKTVRAFPRQLLDFMQHNESLRPRMVATTALEMEFFRQCGLSTGINLNTQLCTAVSLAIEYYYKVDSAESCTLRRGHRDVIYKLVALPNGTSPITTARFAARVHKKLLEAGKTVPWLTKDVSIDTATGHLEDILFCCQQAQAWMFGVGRLQQLKYRVSPSASDNGDLADVRLHIPNVVSALSTAPAFAQAELLRQRREAILDRVDQDLIAIEESDGTTSLDTTNNAKSKANAELEIEKRETRVLKRLQRLNVIDRNALLSLPLHTLESILEAASIPRKDGLELDTPTVGPKDMTNEELSAYLY</sequence>
<dbReference type="GO" id="GO:0000995">
    <property type="term" value="F:RNA polymerase III general transcription initiation factor activity"/>
    <property type="evidence" value="ECO:0007669"/>
    <property type="project" value="TreeGrafter"/>
</dbReference>
<dbReference type="Proteomes" id="UP001139887">
    <property type="component" value="Unassembled WGS sequence"/>
</dbReference>
<proteinExistence type="inferred from homology"/>
<evidence type="ECO:0000256" key="7">
    <source>
        <dbReference type="ARBA" id="ARBA00023163"/>
    </source>
</evidence>
<dbReference type="AlphaFoldDB" id="A0A9W8IAP8"/>
<dbReference type="OrthoDB" id="5558378at2759"/>
<gene>
    <name evidence="9" type="ORF">IWW36_003912</name>
</gene>
<protein>
    <submittedName>
        <fullName evidence="9">Uncharacterized protein</fullName>
    </submittedName>
</protein>
<evidence type="ECO:0000256" key="6">
    <source>
        <dbReference type="ARBA" id="ARBA00023015"/>
    </source>
</evidence>
<organism evidence="9 10">
    <name type="scientific">Coemansia brasiliensis</name>
    <dbReference type="NCBI Taxonomy" id="2650707"/>
    <lineage>
        <taxon>Eukaryota</taxon>
        <taxon>Fungi</taxon>
        <taxon>Fungi incertae sedis</taxon>
        <taxon>Zoopagomycota</taxon>
        <taxon>Kickxellomycotina</taxon>
        <taxon>Kickxellomycetes</taxon>
        <taxon>Kickxellales</taxon>
        <taxon>Kickxellaceae</taxon>
        <taxon>Coemansia</taxon>
    </lineage>
</organism>
<keyword evidence="7" id="KW-0804">Transcription</keyword>
<evidence type="ECO:0000256" key="3">
    <source>
        <dbReference type="ARBA" id="ARBA00022723"/>
    </source>
</evidence>
<keyword evidence="3" id="KW-0479">Metal-binding</keyword>
<dbReference type="GO" id="GO:0070897">
    <property type="term" value="P:transcription preinitiation complex assembly"/>
    <property type="evidence" value="ECO:0007669"/>
    <property type="project" value="InterPro"/>
</dbReference>
<dbReference type="GO" id="GO:0008270">
    <property type="term" value="F:zinc ion binding"/>
    <property type="evidence" value="ECO:0007669"/>
    <property type="project" value="UniProtKB-KW"/>
</dbReference>
<evidence type="ECO:0000256" key="4">
    <source>
        <dbReference type="ARBA" id="ARBA00022771"/>
    </source>
</evidence>
<keyword evidence="8" id="KW-0539">Nucleus</keyword>
<dbReference type="GO" id="GO:0097550">
    <property type="term" value="C:transcription preinitiation complex"/>
    <property type="evidence" value="ECO:0007669"/>
    <property type="project" value="TreeGrafter"/>
</dbReference>
<dbReference type="EMBL" id="JANBUW010000338">
    <property type="protein sequence ID" value="KAJ2847318.1"/>
    <property type="molecule type" value="Genomic_DNA"/>
</dbReference>
<evidence type="ECO:0000256" key="2">
    <source>
        <dbReference type="ARBA" id="ARBA00010857"/>
    </source>
</evidence>
<keyword evidence="10" id="KW-1185">Reference proteome</keyword>
<dbReference type="InterPro" id="IPR000812">
    <property type="entry name" value="TFIIB"/>
</dbReference>
<comment type="subcellular location">
    <subcellularLocation>
        <location evidence="1">Nucleus</location>
    </subcellularLocation>
</comment>
<dbReference type="CDD" id="cd00043">
    <property type="entry name" value="CYCLIN_SF"/>
    <property type="match status" value="1"/>
</dbReference>
<dbReference type="GO" id="GO:0000126">
    <property type="term" value="C:transcription factor TFIIIB complex"/>
    <property type="evidence" value="ECO:0007669"/>
    <property type="project" value="TreeGrafter"/>
</dbReference>
<dbReference type="PANTHER" id="PTHR11618:SF4">
    <property type="entry name" value="TRANSCRIPTION FACTOR IIIB 90 KDA SUBUNIT"/>
    <property type="match status" value="1"/>
</dbReference>
<evidence type="ECO:0000256" key="5">
    <source>
        <dbReference type="ARBA" id="ARBA00022833"/>
    </source>
</evidence>
<evidence type="ECO:0000313" key="9">
    <source>
        <dbReference type="EMBL" id="KAJ2847318.1"/>
    </source>
</evidence>
<dbReference type="GO" id="GO:0001006">
    <property type="term" value="F:RNA polymerase III type 3 promoter sequence-specific DNA binding"/>
    <property type="evidence" value="ECO:0007669"/>
    <property type="project" value="TreeGrafter"/>
</dbReference>
<dbReference type="InterPro" id="IPR036915">
    <property type="entry name" value="Cyclin-like_sf"/>
</dbReference>